<feature type="domain" description="Amidohydrolase-related" evidence="2">
    <location>
        <begin position="77"/>
        <end position="424"/>
    </location>
</feature>
<dbReference type="InterPro" id="IPR032466">
    <property type="entry name" value="Metal_Hydrolase"/>
</dbReference>
<dbReference type="PANTHER" id="PTHR43794">
    <property type="entry name" value="AMINOHYDROLASE SSNA-RELATED"/>
    <property type="match status" value="1"/>
</dbReference>
<dbReference type="Gene3D" id="2.30.40.10">
    <property type="entry name" value="Urease, subunit C, domain 1"/>
    <property type="match status" value="1"/>
</dbReference>
<dbReference type="PANTHER" id="PTHR43794:SF11">
    <property type="entry name" value="AMIDOHYDROLASE-RELATED DOMAIN-CONTAINING PROTEIN"/>
    <property type="match status" value="1"/>
</dbReference>
<dbReference type="RefSeq" id="WP_133767667.1">
    <property type="nucleotide sequence ID" value="NZ_BAAARP010000001.1"/>
</dbReference>
<organism evidence="3 4">
    <name type="scientific">Amnibacterium kyonggiense</name>
    <dbReference type="NCBI Taxonomy" id="595671"/>
    <lineage>
        <taxon>Bacteria</taxon>
        <taxon>Bacillati</taxon>
        <taxon>Actinomycetota</taxon>
        <taxon>Actinomycetes</taxon>
        <taxon>Micrococcales</taxon>
        <taxon>Microbacteriaceae</taxon>
        <taxon>Amnibacterium</taxon>
    </lineage>
</organism>
<evidence type="ECO:0000259" key="2">
    <source>
        <dbReference type="Pfam" id="PF01979"/>
    </source>
</evidence>
<evidence type="ECO:0000256" key="1">
    <source>
        <dbReference type="ARBA" id="ARBA00022801"/>
    </source>
</evidence>
<protein>
    <submittedName>
        <fullName evidence="3">5-methylthioadenosine/S-adenosylhomocysteine deaminase</fullName>
    </submittedName>
</protein>
<reference evidence="3 4" key="1">
    <citation type="submission" date="2019-03" db="EMBL/GenBank/DDBJ databases">
        <title>Genomic Encyclopedia of Archaeal and Bacterial Type Strains, Phase II (KMG-II): from individual species to whole genera.</title>
        <authorList>
            <person name="Goeker M."/>
        </authorList>
    </citation>
    <scope>NUCLEOTIDE SEQUENCE [LARGE SCALE GENOMIC DNA]</scope>
    <source>
        <strain evidence="3 4">DSM 24782</strain>
    </source>
</reference>
<dbReference type="AlphaFoldDB" id="A0A4R7FDH5"/>
<accession>A0A4R7FDH5</accession>
<dbReference type="InterPro" id="IPR050287">
    <property type="entry name" value="MTA/SAH_deaminase"/>
</dbReference>
<dbReference type="InterPro" id="IPR011059">
    <property type="entry name" value="Metal-dep_hydrolase_composite"/>
</dbReference>
<dbReference type="OrthoDB" id="3189065at2"/>
<dbReference type="CDD" id="cd01298">
    <property type="entry name" value="ATZ_TRZ_like"/>
    <property type="match status" value="1"/>
</dbReference>
<dbReference type="Proteomes" id="UP000295344">
    <property type="component" value="Unassembled WGS sequence"/>
</dbReference>
<sequence length="463" mass="49148">MAPVDLLISDATVLTHTEGAAPGYPDDPGAARAVAHLLEHHDVGIADGAIAWVLPTGTAAPEEREGARVIDGRGRLAMPGLINCHTHSAMTMFRGSAEDVPVHSWFNDHIWPMEVNLTPHDVALGARLAIAEMLLAGVTTFCDHYFSMDEIAKEVSASGARAVLAPTYFSSEGAAGLDRSAAFAAEWHGAADGRITAMMGPHATYTVVDADLERTARIAMELGIRTHLHAAEGMFQTESSLEQRGVTPMQVLQDTGLLEAGVLIAHGAGITPDDVRWLAPVADRIGVAACDKVYLKHAQQSTTPVRLLHDAGVPVGIGTDGPASGNTLSVLESMRTLSLVEKQKEADATWLTSAHALDLATRQSALTAGLGDRIGALLPGRRADVVLVDLGRPHLQPLHDIAAALVLSVQESDVRTVLVDGRVVVDEGRLTTLDVQEAIDGLTARIPQLRDRSHGRRIQDYAP</sequence>
<evidence type="ECO:0000313" key="4">
    <source>
        <dbReference type="Proteomes" id="UP000295344"/>
    </source>
</evidence>
<dbReference type="Pfam" id="PF01979">
    <property type="entry name" value="Amidohydro_1"/>
    <property type="match status" value="1"/>
</dbReference>
<evidence type="ECO:0000313" key="3">
    <source>
        <dbReference type="EMBL" id="TDS75015.1"/>
    </source>
</evidence>
<dbReference type="SUPFAM" id="SSF51556">
    <property type="entry name" value="Metallo-dependent hydrolases"/>
    <property type="match status" value="1"/>
</dbReference>
<keyword evidence="1" id="KW-0378">Hydrolase</keyword>
<name>A0A4R7FDH5_9MICO</name>
<dbReference type="Gene3D" id="3.20.20.140">
    <property type="entry name" value="Metal-dependent hydrolases"/>
    <property type="match status" value="1"/>
</dbReference>
<dbReference type="SUPFAM" id="SSF51338">
    <property type="entry name" value="Composite domain of metallo-dependent hydrolases"/>
    <property type="match status" value="1"/>
</dbReference>
<dbReference type="EMBL" id="SOAM01000004">
    <property type="protein sequence ID" value="TDS75015.1"/>
    <property type="molecule type" value="Genomic_DNA"/>
</dbReference>
<proteinExistence type="predicted"/>
<dbReference type="InterPro" id="IPR006680">
    <property type="entry name" value="Amidohydro-rel"/>
</dbReference>
<dbReference type="GO" id="GO:0016810">
    <property type="term" value="F:hydrolase activity, acting on carbon-nitrogen (but not peptide) bonds"/>
    <property type="evidence" value="ECO:0007669"/>
    <property type="project" value="InterPro"/>
</dbReference>
<comment type="caution">
    <text evidence="3">The sequence shown here is derived from an EMBL/GenBank/DDBJ whole genome shotgun (WGS) entry which is preliminary data.</text>
</comment>
<gene>
    <name evidence="3" type="ORF">CLV52_3539</name>
</gene>
<keyword evidence="4" id="KW-1185">Reference proteome</keyword>